<dbReference type="GO" id="GO:0005634">
    <property type="term" value="C:nucleus"/>
    <property type="evidence" value="ECO:0007669"/>
    <property type="project" value="TreeGrafter"/>
</dbReference>
<dbReference type="SUPFAM" id="SSF53335">
    <property type="entry name" value="S-adenosyl-L-methionine-dependent methyltransferases"/>
    <property type="match status" value="1"/>
</dbReference>
<dbReference type="InterPro" id="IPR029063">
    <property type="entry name" value="SAM-dependent_MTases_sf"/>
</dbReference>
<dbReference type="EMBL" id="OB795761">
    <property type="protein sequence ID" value="CAD7432660.1"/>
    <property type="molecule type" value="Genomic_DNA"/>
</dbReference>
<dbReference type="AlphaFoldDB" id="A0A7R9EHB7"/>
<dbReference type="Pfam" id="PF05063">
    <property type="entry name" value="MT-A70"/>
    <property type="match status" value="1"/>
</dbReference>
<name>A0A7R9EHB7_9NEOP</name>
<dbReference type="InterPro" id="IPR002052">
    <property type="entry name" value="DNA_methylase_N6_adenine_CS"/>
</dbReference>
<dbReference type="PROSITE" id="PS00092">
    <property type="entry name" value="N6_MTASE"/>
    <property type="match status" value="1"/>
</dbReference>
<accession>A0A7R9EHB7</accession>
<dbReference type="PROSITE" id="PS51143">
    <property type="entry name" value="MT_A70"/>
    <property type="match status" value="1"/>
</dbReference>
<reference evidence="2" key="1">
    <citation type="submission" date="2020-11" db="EMBL/GenBank/DDBJ databases">
        <authorList>
            <person name="Tran Van P."/>
        </authorList>
    </citation>
    <scope>NUCLEOTIDE SEQUENCE</scope>
</reference>
<dbReference type="GO" id="GO:0003676">
    <property type="term" value="F:nucleic acid binding"/>
    <property type="evidence" value="ECO:0007669"/>
    <property type="project" value="InterPro"/>
</dbReference>
<evidence type="ECO:0000313" key="2">
    <source>
        <dbReference type="EMBL" id="CAD7432660.1"/>
    </source>
</evidence>
<dbReference type="GO" id="GO:0008168">
    <property type="term" value="F:methyltransferase activity"/>
    <property type="evidence" value="ECO:0007669"/>
    <property type="project" value="InterPro"/>
</dbReference>
<gene>
    <name evidence="2" type="ORF">TMSB3V08_LOCUS9365</name>
</gene>
<dbReference type="Gene3D" id="3.40.50.150">
    <property type="entry name" value="Vaccinia Virus protein VP39"/>
    <property type="match status" value="1"/>
</dbReference>
<sequence length="388" mass="44575">MSILCNIYKEGWIISHNDCINKIYNLVSGETSSTHSYVLNNSLFLINTPYIKNEQALNFTLECNETSRPTLNIIEPPKKKVKTKTSPHDYIKVNEVEYVQYHFMKVIQEGQICGCFNYVPCLEDLKSNNLKAREKSKLLYENISTQSASNFHGGNESCNAVISEVENKKYIIPANCRFFCYDVKDIEQNLHRLNCPFDLILLDPPWWNKYIRRKNLKNRKSGYQMMYNKDLVEIPITTLIGPGSLVAVWCTNCESHVNALKTSVFPAWGLSYLGKWFWIKVTRSGKPVCSFSDPPGKQPFEQIIFGWKETKERVLPLPPDGMVVVSVPSAIHSHKPPLSELLSTFLPENPQCLELFARYLLPGWTSWGLEVLKLQDIMLYEQKTEEGS</sequence>
<evidence type="ECO:0008006" key="3">
    <source>
        <dbReference type="Google" id="ProtNLM"/>
    </source>
</evidence>
<evidence type="ECO:0000256" key="1">
    <source>
        <dbReference type="PROSITE-ProRule" id="PRU00489"/>
    </source>
</evidence>
<dbReference type="PANTHER" id="PTHR12829:SF4">
    <property type="entry name" value="N(6)-ADENINE-SPECIFIC METHYLTRANSFERASE METTL4"/>
    <property type="match status" value="1"/>
</dbReference>
<protein>
    <recommendedName>
        <fullName evidence="3">Methyltransferase-like protein 4</fullName>
    </recommendedName>
</protein>
<dbReference type="PANTHER" id="PTHR12829">
    <property type="entry name" value="N6-ADENOSINE-METHYLTRANSFERASE"/>
    <property type="match status" value="1"/>
</dbReference>
<comment type="similarity">
    <text evidence="1">Belongs to the MT-A70-like family.</text>
</comment>
<dbReference type="GO" id="GO:0032259">
    <property type="term" value="P:methylation"/>
    <property type="evidence" value="ECO:0007669"/>
    <property type="project" value="InterPro"/>
</dbReference>
<organism evidence="2">
    <name type="scientific">Timema monikensis</name>
    <dbReference type="NCBI Taxonomy" id="170555"/>
    <lineage>
        <taxon>Eukaryota</taxon>
        <taxon>Metazoa</taxon>
        <taxon>Ecdysozoa</taxon>
        <taxon>Arthropoda</taxon>
        <taxon>Hexapoda</taxon>
        <taxon>Insecta</taxon>
        <taxon>Pterygota</taxon>
        <taxon>Neoptera</taxon>
        <taxon>Polyneoptera</taxon>
        <taxon>Phasmatodea</taxon>
        <taxon>Timematodea</taxon>
        <taxon>Timematoidea</taxon>
        <taxon>Timematidae</taxon>
        <taxon>Timema</taxon>
    </lineage>
</organism>
<dbReference type="InterPro" id="IPR007757">
    <property type="entry name" value="MT-A70-like"/>
</dbReference>
<proteinExistence type="inferred from homology"/>